<evidence type="ECO:0000256" key="1">
    <source>
        <dbReference type="ARBA" id="ARBA00000971"/>
    </source>
</evidence>
<dbReference type="SUPFAM" id="SSF140984">
    <property type="entry name" value="PTPA-like"/>
    <property type="match status" value="2"/>
</dbReference>
<gene>
    <name evidence="9" type="ORF">CWI39_1343p0010</name>
</gene>
<dbReference type="VEuPathDB" id="MicrosporidiaDB:CWI36_1542p0010"/>
<organism evidence="9 10">
    <name type="scientific">Hamiltosporidium magnivora</name>
    <dbReference type="NCBI Taxonomy" id="148818"/>
    <lineage>
        <taxon>Eukaryota</taxon>
        <taxon>Fungi</taxon>
        <taxon>Fungi incertae sedis</taxon>
        <taxon>Microsporidia</taxon>
        <taxon>Dubosqiidae</taxon>
        <taxon>Hamiltosporidium</taxon>
    </lineage>
</organism>
<dbReference type="GO" id="GO:0008160">
    <property type="term" value="F:protein tyrosine phosphatase activator activity"/>
    <property type="evidence" value="ECO:0007669"/>
    <property type="project" value="TreeGrafter"/>
</dbReference>
<dbReference type="InterPro" id="IPR043170">
    <property type="entry name" value="PTPA_C_lid"/>
</dbReference>
<comment type="function">
    <text evidence="7">PPIases accelerate the folding of proteins. It catalyzes the cis-trans isomerization of proline imidic peptide bonds in oligopeptides.</text>
</comment>
<reference evidence="9 10" key="1">
    <citation type="submission" date="2017-12" db="EMBL/GenBank/DDBJ databases">
        <authorList>
            <person name="Pombert J.-F."/>
            <person name="Haag K.L."/>
            <person name="Ebert D."/>
        </authorList>
    </citation>
    <scope>NUCLEOTIDE SEQUENCE [LARGE SCALE GENOMIC DNA]</scope>
    <source>
        <strain evidence="9">IL-BN-2</strain>
    </source>
</reference>
<dbReference type="GO" id="GO:0003755">
    <property type="term" value="F:peptidyl-prolyl cis-trans isomerase activity"/>
    <property type="evidence" value="ECO:0007669"/>
    <property type="project" value="UniProtKB-KW"/>
</dbReference>
<dbReference type="Proteomes" id="UP000293045">
    <property type="component" value="Unassembled WGS sequence"/>
</dbReference>
<keyword evidence="5 7" id="KW-0697">Rotamase</keyword>
<dbReference type="PANTHER" id="PTHR10012">
    <property type="entry name" value="SERINE/THREONINE-PROTEIN PHOSPHATASE 2A REGULATORY SUBUNIT B"/>
    <property type="match status" value="1"/>
</dbReference>
<dbReference type="GO" id="GO:0007052">
    <property type="term" value="P:mitotic spindle organization"/>
    <property type="evidence" value="ECO:0007669"/>
    <property type="project" value="TreeGrafter"/>
</dbReference>
<dbReference type="PANTHER" id="PTHR10012:SF0">
    <property type="entry name" value="SERINE_THREONINE-PROTEIN PHOSPHATASE 2A ACTIVATOR"/>
    <property type="match status" value="1"/>
</dbReference>
<feature type="region of interest" description="Disordered" evidence="8">
    <location>
        <begin position="262"/>
        <end position="293"/>
    </location>
</feature>
<comment type="similarity">
    <text evidence="3 7">Belongs to the PTPA-type PPIase family.</text>
</comment>
<accession>A0A4Q9L2I3</accession>
<evidence type="ECO:0000313" key="10">
    <source>
        <dbReference type="Proteomes" id="UP000293045"/>
    </source>
</evidence>
<dbReference type="EC" id="5.2.1.8" evidence="7"/>
<dbReference type="EMBL" id="PIXR01001343">
    <property type="protein sequence ID" value="TBU01627.1"/>
    <property type="molecule type" value="Genomic_DNA"/>
</dbReference>
<evidence type="ECO:0000256" key="7">
    <source>
        <dbReference type="RuleBase" id="RU361210"/>
    </source>
</evidence>
<name>A0A4Q9L2I3_9MICR</name>
<sequence>MVEDFKRTHAYRTIFKFITKVNMSVMRTQQKYDGDLIKFLDVLDTEIKKIQLCSSPQRYGNKAARVFFEFIKNVKTLSFGQSEEIIRYFISSFGNSIRLDYGTGHELNFFCYLYCLYTENYISLEEIFPILKKYFQIVRNFIFKFNLEPAGSHGIWGIDDYQLLPFLFGSSEIIQLNRIKIRRSFEMKEELKNQEKNEDFEKIKKQEISNNFYKNIENFEINELGEAKSNNFYKNIENFELNELGEAKSNNFYKSRRKIEMNAEDTNNTTNNNNTTNTNNNTNNNNTNNTNKNYTESKTHYISEITFEDIFSCPEYSNTAYSQSLHFIHKHKTRSTYRPFQEHSPVLYRLREKSWDAINKGMLSMYDHEVLGAKVVTQHFIFSKYLKEDCYDFE</sequence>
<dbReference type="InterPro" id="IPR004327">
    <property type="entry name" value="Phstyr_phstse_ac"/>
</dbReference>
<comment type="caution">
    <text evidence="9">The sequence shown here is derived from an EMBL/GenBank/DDBJ whole genome shotgun (WGS) entry which is preliminary data.</text>
</comment>
<evidence type="ECO:0000313" key="9">
    <source>
        <dbReference type="EMBL" id="TBU01627.1"/>
    </source>
</evidence>
<dbReference type="GO" id="GO:0000159">
    <property type="term" value="C:protein phosphatase type 2A complex"/>
    <property type="evidence" value="ECO:0007669"/>
    <property type="project" value="TreeGrafter"/>
</dbReference>
<evidence type="ECO:0000256" key="3">
    <source>
        <dbReference type="ARBA" id="ARBA00011019"/>
    </source>
</evidence>
<proteinExistence type="inferred from homology"/>
<dbReference type="GO" id="GO:0005634">
    <property type="term" value="C:nucleus"/>
    <property type="evidence" value="ECO:0007669"/>
    <property type="project" value="TreeGrafter"/>
</dbReference>
<keyword evidence="4 7" id="KW-0963">Cytoplasm</keyword>
<dbReference type="AlphaFoldDB" id="A0A4Q9L2I3"/>
<comment type="catalytic activity">
    <reaction evidence="1 7">
        <text>[protein]-peptidylproline (omega=180) = [protein]-peptidylproline (omega=0)</text>
        <dbReference type="Rhea" id="RHEA:16237"/>
        <dbReference type="Rhea" id="RHEA-COMP:10747"/>
        <dbReference type="Rhea" id="RHEA-COMP:10748"/>
        <dbReference type="ChEBI" id="CHEBI:83833"/>
        <dbReference type="ChEBI" id="CHEBI:83834"/>
        <dbReference type="EC" id="5.2.1.8"/>
    </reaction>
</comment>
<dbReference type="InterPro" id="IPR037218">
    <property type="entry name" value="PTPA_sf"/>
</dbReference>
<evidence type="ECO:0000256" key="8">
    <source>
        <dbReference type="SAM" id="MobiDB-lite"/>
    </source>
</evidence>
<keyword evidence="6 7" id="KW-0413">Isomerase</keyword>
<dbReference type="Gene3D" id="1.20.120.1150">
    <property type="match status" value="1"/>
</dbReference>
<feature type="compositionally biased region" description="Low complexity" evidence="8">
    <location>
        <begin position="266"/>
        <end position="291"/>
    </location>
</feature>
<dbReference type="PIRSF" id="PIRSF016325">
    <property type="entry name" value="Phstyr_phstse_ac"/>
    <property type="match status" value="1"/>
</dbReference>
<dbReference type="Pfam" id="PF03095">
    <property type="entry name" value="PTPA"/>
    <property type="match status" value="2"/>
</dbReference>
<evidence type="ECO:0000256" key="2">
    <source>
        <dbReference type="ARBA" id="ARBA00004496"/>
    </source>
</evidence>
<dbReference type="VEuPathDB" id="MicrosporidiaDB:CWI39_1343p0010"/>
<dbReference type="GO" id="GO:0005737">
    <property type="term" value="C:cytoplasm"/>
    <property type="evidence" value="ECO:0007669"/>
    <property type="project" value="UniProtKB-SubCell"/>
</dbReference>
<protein>
    <recommendedName>
        <fullName evidence="7">Serine/threonine-protein phosphatase 2A activator</fullName>
        <ecNumber evidence="7">5.2.1.8</ecNumber>
    </recommendedName>
    <alternativeName>
        <fullName evidence="7">Phosphotyrosyl phosphatase activator</fullName>
    </alternativeName>
</protein>
<comment type="subcellular location">
    <subcellularLocation>
        <location evidence="2 7">Cytoplasm</location>
    </subcellularLocation>
</comment>
<evidence type="ECO:0000256" key="6">
    <source>
        <dbReference type="ARBA" id="ARBA00023235"/>
    </source>
</evidence>
<evidence type="ECO:0000256" key="5">
    <source>
        <dbReference type="ARBA" id="ARBA00023110"/>
    </source>
</evidence>
<evidence type="ECO:0000256" key="4">
    <source>
        <dbReference type="ARBA" id="ARBA00022490"/>
    </source>
</evidence>